<comment type="caution">
    <text evidence="7">The sequence shown here is derived from an EMBL/GenBank/DDBJ whole genome shotgun (WGS) entry which is preliminary data.</text>
</comment>
<protein>
    <submittedName>
        <fullName evidence="7">ABC transporter permease</fullName>
    </submittedName>
</protein>
<dbReference type="InterPro" id="IPR001851">
    <property type="entry name" value="ABC_transp_permease"/>
</dbReference>
<evidence type="ECO:0000256" key="3">
    <source>
        <dbReference type="ARBA" id="ARBA00022692"/>
    </source>
</evidence>
<dbReference type="Pfam" id="PF02653">
    <property type="entry name" value="BPD_transp_2"/>
    <property type="match status" value="1"/>
</dbReference>
<feature type="transmembrane region" description="Helical" evidence="6">
    <location>
        <begin position="268"/>
        <end position="285"/>
    </location>
</feature>
<feature type="transmembrane region" description="Helical" evidence="6">
    <location>
        <begin position="290"/>
        <end position="309"/>
    </location>
</feature>
<organism evidence="7 8">
    <name type="scientific">Naasia lichenicola</name>
    <dbReference type="NCBI Taxonomy" id="2565933"/>
    <lineage>
        <taxon>Bacteria</taxon>
        <taxon>Bacillati</taxon>
        <taxon>Actinomycetota</taxon>
        <taxon>Actinomycetes</taxon>
        <taxon>Micrococcales</taxon>
        <taxon>Microbacteriaceae</taxon>
        <taxon>Naasia</taxon>
    </lineage>
</organism>
<dbReference type="GO" id="GO:0005886">
    <property type="term" value="C:plasma membrane"/>
    <property type="evidence" value="ECO:0007669"/>
    <property type="project" value="UniProtKB-SubCell"/>
</dbReference>
<dbReference type="RefSeq" id="WP_136425931.1">
    <property type="nucleotide sequence ID" value="NZ_SSSM01000001.1"/>
</dbReference>
<feature type="transmembrane region" description="Helical" evidence="6">
    <location>
        <begin position="183"/>
        <end position="205"/>
    </location>
</feature>
<gene>
    <name evidence="7" type="ORF">E6C64_01975</name>
</gene>
<feature type="transmembrane region" description="Helical" evidence="6">
    <location>
        <begin position="315"/>
        <end position="334"/>
    </location>
</feature>
<dbReference type="GO" id="GO:0022857">
    <property type="term" value="F:transmembrane transporter activity"/>
    <property type="evidence" value="ECO:0007669"/>
    <property type="project" value="InterPro"/>
</dbReference>
<reference evidence="7 8" key="1">
    <citation type="submission" date="2019-04" db="EMBL/GenBank/DDBJ databases">
        <authorList>
            <person name="Jiang L."/>
        </authorList>
    </citation>
    <scope>NUCLEOTIDE SEQUENCE [LARGE SCALE GENOMIC DNA]</scope>
    <source>
        <strain evidence="7 8">YIM 131853</strain>
    </source>
</reference>
<proteinExistence type="predicted"/>
<evidence type="ECO:0000313" key="7">
    <source>
        <dbReference type="EMBL" id="THG33150.1"/>
    </source>
</evidence>
<feature type="transmembrane region" description="Helical" evidence="6">
    <location>
        <begin position="145"/>
        <end position="163"/>
    </location>
</feature>
<evidence type="ECO:0000256" key="6">
    <source>
        <dbReference type="SAM" id="Phobius"/>
    </source>
</evidence>
<feature type="transmembrane region" description="Helical" evidence="6">
    <location>
        <begin position="105"/>
        <end position="133"/>
    </location>
</feature>
<evidence type="ECO:0000256" key="1">
    <source>
        <dbReference type="ARBA" id="ARBA00004651"/>
    </source>
</evidence>
<keyword evidence="8" id="KW-1185">Reference proteome</keyword>
<evidence type="ECO:0000256" key="4">
    <source>
        <dbReference type="ARBA" id="ARBA00022989"/>
    </source>
</evidence>
<keyword evidence="3 6" id="KW-0812">Transmembrane</keyword>
<keyword evidence="5 6" id="KW-0472">Membrane</keyword>
<dbReference type="AlphaFoldDB" id="A0A4S4FRA7"/>
<evidence type="ECO:0000313" key="8">
    <source>
        <dbReference type="Proteomes" id="UP000309133"/>
    </source>
</evidence>
<name>A0A4S4FRA7_9MICO</name>
<comment type="subcellular location">
    <subcellularLocation>
        <location evidence="1">Cell membrane</location>
        <topology evidence="1">Multi-pass membrane protein</topology>
    </subcellularLocation>
</comment>
<accession>A0A4S4FRA7</accession>
<dbReference type="PANTHER" id="PTHR32196">
    <property type="entry name" value="ABC TRANSPORTER PERMEASE PROTEIN YPHD-RELATED-RELATED"/>
    <property type="match status" value="1"/>
</dbReference>
<dbReference type="EMBL" id="SSSM01000001">
    <property type="protein sequence ID" value="THG33150.1"/>
    <property type="molecule type" value="Genomic_DNA"/>
</dbReference>
<dbReference type="Proteomes" id="UP000309133">
    <property type="component" value="Unassembled WGS sequence"/>
</dbReference>
<evidence type="ECO:0000256" key="2">
    <source>
        <dbReference type="ARBA" id="ARBA00022475"/>
    </source>
</evidence>
<keyword evidence="4 6" id="KW-1133">Transmembrane helix</keyword>
<dbReference type="OrthoDB" id="9808136at2"/>
<feature type="transmembrane region" description="Helical" evidence="6">
    <location>
        <begin position="236"/>
        <end position="256"/>
    </location>
</feature>
<feature type="transmembrane region" description="Helical" evidence="6">
    <location>
        <begin position="43"/>
        <end position="61"/>
    </location>
</feature>
<feature type="transmembrane region" description="Helical" evidence="6">
    <location>
        <begin position="73"/>
        <end position="99"/>
    </location>
</feature>
<evidence type="ECO:0000256" key="5">
    <source>
        <dbReference type="ARBA" id="ARBA00023136"/>
    </source>
</evidence>
<sequence length="347" mass="35842">MTATVTPPPTIPPVQKRAQGGLRGFWNAQPVVRLRREGAMPPLAAFLVFFVVYVIINPELLTRFQLQTASNLVVPLAFAALAQLLIVLVGGIDISIGAIMSLSNVVFATAMVSLPVPLAILAGLATGLVCGLFNGFLVAFGKLPAIAVTLASAFIIGSISREVMDRPGGGITEQFYLATSGELFPYMPVSLFWLILAAVGLWLLLQRTALGRHIYGVGSNVESVRAAGLNARGAQLAAFALSGVVAALGAIMLAGSTLTGDPRSGDPYLLNSIAAVALAGASFAGGKGSILGTILAACTLGLVGNLLFFAGINSYWQYVIAALIVISVVGIPVISRQISTAVRGIKA</sequence>
<keyword evidence="2" id="KW-1003">Cell membrane</keyword>
<dbReference type="CDD" id="cd06579">
    <property type="entry name" value="TM_PBP1_transp_AraH_like"/>
    <property type="match status" value="1"/>
</dbReference>